<reference evidence="3 4" key="1">
    <citation type="submission" date="2019-09" db="EMBL/GenBank/DDBJ databases">
        <title>Draft genome sequencing and comparative genomics of hatchery-associated Vibrios.</title>
        <authorList>
            <person name="Kehlet-Delgado H."/>
            <person name="Mueller R.S."/>
        </authorList>
    </citation>
    <scope>NUCLEOTIDE SEQUENCE [LARGE SCALE GENOMIC DNA]</scope>
    <source>
        <strain evidence="3 4">99-46-Y</strain>
    </source>
</reference>
<dbReference type="AlphaFoldDB" id="A0A7Y4EG33"/>
<gene>
    <name evidence="3" type="ORF">F0225_16960</name>
</gene>
<accession>A0A7Y4EG33</accession>
<dbReference type="Gene3D" id="1.10.287.110">
    <property type="entry name" value="DnaJ domain"/>
    <property type="match status" value="1"/>
</dbReference>
<dbReference type="Proteomes" id="UP000565719">
    <property type="component" value="Unassembled WGS sequence"/>
</dbReference>
<dbReference type="InterPro" id="IPR036869">
    <property type="entry name" value="J_dom_sf"/>
</dbReference>
<keyword evidence="1" id="KW-0143">Chaperone</keyword>
<evidence type="ECO:0000313" key="3">
    <source>
        <dbReference type="EMBL" id="NOH73011.1"/>
    </source>
</evidence>
<protein>
    <recommendedName>
        <fullName evidence="5">J domain-containing protein</fullName>
    </recommendedName>
</protein>
<dbReference type="EMBL" id="VTXC01000060">
    <property type="protein sequence ID" value="NOH73011.1"/>
    <property type="molecule type" value="Genomic_DNA"/>
</dbReference>
<name>A0A7Y4EG33_9VIBR</name>
<evidence type="ECO:0008006" key="5">
    <source>
        <dbReference type="Google" id="ProtNLM"/>
    </source>
</evidence>
<dbReference type="SUPFAM" id="SSF46565">
    <property type="entry name" value="Chaperone J-domain"/>
    <property type="match status" value="1"/>
</dbReference>
<dbReference type="CDD" id="cd06257">
    <property type="entry name" value="DnaJ"/>
    <property type="match status" value="1"/>
</dbReference>
<sequence length="356" mass="42063">MDNFHLEFKAHAEPQEQAVCLATEKWVHHLISFVPRKTIKGSQREALYDWIHEELNILETNPFNPTNIVELRQAFDEALMSDSSNQPATDSITEEQLDDFREEISMMLGDEINISNEDLLEMVKDPRKFYDYLQTLMAEIEEYQSEEEDYIDWGADNFFSQDDEPASSRSSYTEDSQALYSDKQMTKLYRQLAKQLHPDRETDENKKIEKSALMQQLSQAKKDKDVVALLFMAQQYLPNHEMIMDSDMIERLQATLEEKIRQLNREYQELQHGHDLKSIIWQKFGGGNKAKRERGLQQYRATLEREAKELFEKCLDVKTVKQLQVHLKERVAISRFERQFLNIDPSELFSVEDDWF</sequence>
<proteinExistence type="predicted"/>
<comment type="caution">
    <text evidence="3">The sequence shown here is derived from an EMBL/GenBank/DDBJ whole genome shotgun (WGS) entry which is preliminary data.</text>
</comment>
<organism evidence="3 4">
    <name type="scientific">Vibrio pectenicida</name>
    <dbReference type="NCBI Taxonomy" id="62763"/>
    <lineage>
        <taxon>Bacteria</taxon>
        <taxon>Pseudomonadati</taxon>
        <taxon>Pseudomonadota</taxon>
        <taxon>Gammaproteobacteria</taxon>
        <taxon>Vibrionales</taxon>
        <taxon>Vibrionaceae</taxon>
        <taxon>Vibrio</taxon>
    </lineage>
</organism>
<evidence type="ECO:0000313" key="4">
    <source>
        <dbReference type="Proteomes" id="UP000565719"/>
    </source>
</evidence>
<evidence type="ECO:0000256" key="1">
    <source>
        <dbReference type="ARBA" id="ARBA00023186"/>
    </source>
</evidence>
<keyword evidence="2" id="KW-0175">Coiled coil</keyword>
<evidence type="ECO:0000256" key="2">
    <source>
        <dbReference type="SAM" id="Coils"/>
    </source>
</evidence>
<feature type="coiled-coil region" evidence="2">
    <location>
        <begin position="246"/>
        <end position="273"/>
    </location>
</feature>
<dbReference type="InterPro" id="IPR001623">
    <property type="entry name" value="DnaJ_domain"/>
</dbReference>